<keyword evidence="2" id="KW-1185">Reference proteome</keyword>
<protein>
    <submittedName>
        <fullName evidence="1">Uncharacterized protein</fullName>
    </submittedName>
</protein>
<dbReference type="Proteomes" id="UP000053611">
    <property type="component" value="Unassembled WGS sequence"/>
</dbReference>
<name>A0A0J0XRX6_9TREE</name>
<dbReference type="EMBL" id="KQ087191">
    <property type="protein sequence ID" value="KLT43825.1"/>
    <property type="molecule type" value="Genomic_DNA"/>
</dbReference>
<reference evidence="1 2" key="1">
    <citation type="submission" date="2015-03" db="EMBL/GenBank/DDBJ databases">
        <title>Genomics and transcriptomics of the oil-accumulating basidiomycete yeast T. oleaginosus allow insights into substrate utilization and the diverse evolutionary trajectories of mating systems in fungi.</title>
        <authorList>
            <consortium name="DOE Joint Genome Institute"/>
            <person name="Kourist R."/>
            <person name="Kracht O."/>
            <person name="Bracharz F."/>
            <person name="Lipzen A."/>
            <person name="Nolan M."/>
            <person name="Ohm R."/>
            <person name="Grigoriev I."/>
            <person name="Sun S."/>
            <person name="Heitman J."/>
            <person name="Bruck T."/>
            <person name="Nowrousian M."/>
        </authorList>
    </citation>
    <scope>NUCLEOTIDE SEQUENCE [LARGE SCALE GENOMIC DNA]</scope>
    <source>
        <strain evidence="1 2">IBC0246</strain>
    </source>
</reference>
<gene>
    <name evidence="1" type="ORF">CC85DRAFT_284108</name>
</gene>
<organism evidence="1 2">
    <name type="scientific">Cutaneotrichosporon oleaginosum</name>
    <dbReference type="NCBI Taxonomy" id="879819"/>
    <lineage>
        <taxon>Eukaryota</taxon>
        <taxon>Fungi</taxon>
        <taxon>Dikarya</taxon>
        <taxon>Basidiomycota</taxon>
        <taxon>Agaricomycotina</taxon>
        <taxon>Tremellomycetes</taxon>
        <taxon>Trichosporonales</taxon>
        <taxon>Trichosporonaceae</taxon>
        <taxon>Cutaneotrichosporon</taxon>
    </lineage>
</organism>
<sequence>MSTSFRNDVLLCTQRPSPRRYGFYSEHDVEEMTHDDSKMLYSRHCFKMDTRIGTYAYGAMIWVYSSSSPMYAFSSS</sequence>
<evidence type="ECO:0000313" key="1">
    <source>
        <dbReference type="EMBL" id="KLT43825.1"/>
    </source>
</evidence>
<proteinExistence type="predicted"/>
<accession>A0A0J0XRX6</accession>
<evidence type="ECO:0000313" key="2">
    <source>
        <dbReference type="Proteomes" id="UP000053611"/>
    </source>
</evidence>
<dbReference type="GeneID" id="28983222"/>
<dbReference type="AlphaFoldDB" id="A0A0J0XRX6"/>
<dbReference type="RefSeq" id="XP_018280316.1">
    <property type="nucleotide sequence ID" value="XM_018422619.1"/>
</dbReference>